<evidence type="ECO:0000259" key="3">
    <source>
        <dbReference type="Pfam" id="PF01551"/>
    </source>
</evidence>
<evidence type="ECO:0000313" key="5">
    <source>
        <dbReference type="Proteomes" id="UP000695264"/>
    </source>
</evidence>
<feature type="compositionally biased region" description="Low complexity" evidence="2">
    <location>
        <begin position="102"/>
        <end position="112"/>
    </location>
</feature>
<dbReference type="SUPFAM" id="SSF51261">
    <property type="entry name" value="Duplicated hybrid motif"/>
    <property type="match status" value="1"/>
</dbReference>
<accession>A0ABX1C2Z5</accession>
<evidence type="ECO:0000256" key="2">
    <source>
        <dbReference type="SAM" id="MobiDB-lite"/>
    </source>
</evidence>
<protein>
    <submittedName>
        <fullName evidence="4">Peptidoglycan DD-metalloendopeptidase family protein</fullName>
    </submittedName>
</protein>
<gene>
    <name evidence="4" type="ORF">HCK00_17490</name>
</gene>
<dbReference type="EMBL" id="JAATEN010000013">
    <property type="protein sequence ID" value="NJQ02287.1"/>
    <property type="molecule type" value="Genomic_DNA"/>
</dbReference>
<dbReference type="PANTHER" id="PTHR21666">
    <property type="entry name" value="PEPTIDASE-RELATED"/>
    <property type="match status" value="1"/>
</dbReference>
<dbReference type="Gene3D" id="2.70.70.10">
    <property type="entry name" value="Glucose Permease (Domain IIA)"/>
    <property type="match status" value="1"/>
</dbReference>
<feature type="region of interest" description="Disordered" evidence="2">
    <location>
        <begin position="94"/>
        <end position="173"/>
    </location>
</feature>
<comment type="caution">
    <text evidence="4">The sequence shown here is derived from an EMBL/GenBank/DDBJ whole genome shotgun (WGS) entry which is preliminary data.</text>
</comment>
<dbReference type="Proteomes" id="UP000695264">
    <property type="component" value="Unassembled WGS sequence"/>
</dbReference>
<organism evidence="4 5">
    <name type="scientific">Streptomyces zingiberis</name>
    <dbReference type="NCBI Taxonomy" id="2053010"/>
    <lineage>
        <taxon>Bacteria</taxon>
        <taxon>Bacillati</taxon>
        <taxon>Actinomycetota</taxon>
        <taxon>Actinomycetes</taxon>
        <taxon>Kitasatosporales</taxon>
        <taxon>Streptomycetaceae</taxon>
        <taxon>Streptomyces</taxon>
    </lineage>
</organism>
<proteinExistence type="predicted"/>
<reference evidence="4 5" key="1">
    <citation type="submission" date="2020-03" db="EMBL/GenBank/DDBJ databases">
        <title>WGS of actinomycetes isolated from Thailand.</title>
        <authorList>
            <person name="Thawai C."/>
        </authorList>
    </citation>
    <scope>NUCLEOTIDE SEQUENCE [LARGE SCALE GENOMIC DNA]</scope>
    <source>
        <strain evidence="4 5">PLAI 1-29</strain>
    </source>
</reference>
<evidence type="ECO:0000313" key="4">
    <source>
        <dbReference type="EMBL" id="NJQ02287.1"/>
    </source>
</evidence>
<name>A0ABX1C2Z5_9ACTN</name>
<feature type="domain" description="M23ase beta-sheet core" evidence="3">
    <location>
        <begin position="174"/>
        <end position="271"/>
    </location>
</feature>
<dbReference type="InterPro" id="IPR050570">
    <property type="entry name" value="Cell_wall_metabolism_enzyme"/>
</dbReference>
<dbReference type="InterPro" id="IPR016047">
    <property type="entry name" value="M23ase_b-sheet_dom"/>
</dbReference>
<dbReference type="CDD" id="cd12797">
    <property type="entry name" value="M23_peptidase"/>
    <property type="match status" value="1"/>
</dbReference>
<dbReference type="PANTHER" id="PTHR21666:SF289">
    <property type="entry name" value="L-ALA--D-GLU ENDOPEPTIDASE"/>
    <property type="match status" value="1"/>
</dbReference>
<sequence length="298" mass="29935">MTRGPGSAVAASGAPRIPGTHPGGSGPLGAARRGAGTPGPRQPGTGPRWARRRGTTAFRSPSRGRAPRCGPPAAIGALFAVWLLLSSLPGVTPPGAETPLSGSPAGRAGAPADPGPEPDHDSGGAGPAGSRSEPDLSDGERAWPVDGAGGGRVPGGRPEVPRGWEPPPSRYAAGHRGVDLAAREGGPVRAAAPGRVSFAGVVAGRPVVSVELDGTGEPPLRTTYQPVVALVEKGEKVDAGEVVGVLARGPYHCAVSCLHWGLLRGDDYLNPLSLLPAWILRGPPSRLLPVIGVPEPPG</sequence>
<dbReference type="InterPro" id="IPR011055">
    <property type="entry name" value="Dup_hybrid_motif"/>
</dbReference>
<dbReference type="Pfam" id="PF01551">
    <property type="entry name" value="Peptidase_M23"/>
    <property type="match status" value="1"/>
</dbReference>
<keyword evidence="1" id="KW-0732">Signal</keyword>
<feature type="region of interest" description="Disordered" evidence="2">
    <location>
        <begin position="1"/>
        <end position="71"/>
    </location>
</feature>
<keyword evidence="5" id="KW-1185">Reference proteome</keyword>
<feature type="compositionally biased region" description="Low complexity" evidence="2">
    <location>
        <begin position="28"/>
        <end position="48"/>
    </location>
</feature>
<feature type="compositionally biased region" description="Low complexity" evidence="2">
    <location>
        <begin position="1"/>
        <end position="15"/>
    </location>
</feature>
<evidence type="ECO:0000256" key="1">
    <source>
        <dbReference type="ARBA" id="ARBA00022729"/>
    </source>
</evidence>
<feature type="compositionally biased region" description="Basic and acidic residues" evidence="2">
    <location>
        <begin position="132"/>
        <end position="143"/>
    </location>
</feature>